<comment type="caution">
    <text evidence="1">The sequence shown here is derived from an EMBL/GenBank/DDBJ whole genome shotgun (WGS) entry which is preliminary data.</text>
</comment>
<proteinExistence type="predicted"/>
<keyword evidence="2" id="KW-1185">Reference proteome</keyword>
<dbReference type="Proteomes" id="UP000290253">
    <property type="component" value="Unassembled WGS sequence"/>
</dbReference>
<accession>A0A4Q1SGG6</accession>
<evidence type="ECO:0000313" key="1">
    <source>
        <dbReference type="EMBL" id="RXS96618.1"/>
    </source>
</evidence>
<name>A0A4Q1SGG6_9BACT</name>
<reference evidence="1 2" key="1">
    <citation type="journal article" date="2016" name="Int. J. Syst. Evol. Microbiol.">
        <title>Acidipila dinghuensis sp. nov., an acidobacterium isolated from forest soil.</title>
        <authorList>
            <person name="Jiang Y.W."/>
            <person name="Wang J."/>
            <person name="Chen M.H."/>
            <person name="Lv Y.Y."/>
            <person name="Qiu L.H."/>
        </authorList>
    </citation>
    <scope>NUCLEOTIDE SEQUENCE [LARGE SCALE GENOMIC DNA]</scope>
    <source>
        <strain evidence="1 2">DHOF10</strain>
    </source>
</reference>
<protein>
    <submittedName>
        <fullName evidence="1">Uncharacterized protein</fullName>
    </submittedName>
</protein>
<organism evidence="1 2">
    <name type="scientific">Silvibacterium dinghuense</name>
    <dbReference type="NCBI Taxonomy" id="1560006"/>
    <lineage>
        <taxon>Bacteria</taxon>
        <taxon>Pseudomonadati</taxon>
        <taxon>Acidobacteriota</taxon>
        <taxon>Terriglobia</taxon>
        <taxon>Terriglobales</taxon>
        <taxon>Acidobacteriaceae</taxon>
        <taxon>Silvibacterium</taxon>
    </lineage>
</organism>
<dbReference type="OrthoDB" id="370799at2"/>
<dbReference type="EMBL" id="SDMK01000001">
    <property type="protein sequence ID" value="RXS96618.1"/>
    <property type="molecule type" value="Genomic_DNA"/>
</dbReference>
<dbReference type="RefSeq" id="WP_129206368.1">
    <property type="nucleotide sequence ID" value="NZ_BMGU01000001.1"/>
</dbReference>
<evidence type="ECO:0000313" key="2">
    <source>
        <dbReference type="Proteomes" id="UP000290253"/>
    </source>
</evidence>
<gene>
    <name evidence="1" type="ORF">ESZ00_01320</name>
</gene>
<dbReference type="AlphaFoldDB" id="A0A4Q1SGG6"/>
<sequence>MSLETLRAALREAHPPVGLTPLVEAMWWEAKGDWTRAHEIAQAIDSRDAAWVHAYLHRREGDEGNAGYWYRQAGRRAAHIPMDDEWREITEELLGR</sequence>